<evidence type="ECO:0000313" key="2">
    <source>
        <dbReference type="Proteomes" id="UP001430953"/>
    </source>
</evidence>
<keyword evidence="2" id="KW-1185">Reference proteome</keyword>
<dbReference type="EMBL" id="JADYXP020000014">
    <property type="protein sequence ID" value="KAL0110666.1"/>
    <property type="molecule type" value="Genomic_DNA"/>
</dbReference>
<reference evidence="1 2" key="1">
    <citation type="submission" date="2023-03" db="EMBL/GenBank/DDBJ databases">
        <title>High recombination rates correlate with genetic variation in Cardiocondyla obscurior ants.</title>
        <authorList>
            <person name="Errbii M."/>
        </authorList>
    </citation>
    <scope>NUCLEOTIDE SEQUENCE [LARGE SCALE GENOMIC DNA]</scope>
    <source>
        <strain evidence="1">Alpha-2009</strain>
        <tissue evidence="1">Whole body</tissue>
    </source>
</reference>
<dbReference type="Proteomes" id="UP001430953">
    <property type="component" value="Unassembled WGS sequence"/>
</dbReference>
<dbReference type="AlphaFoldDB" id="A0AAW2F7C6"/>
<organism evidence="1 2">
    <name type="scientific">Cardiocondyla obscurior</name>
    <dbReference type="NCBI Taxonomy" id="286306"/>
    <lineage>
        <taxon>Eukaryota</taxon>
        <taxon>Metazoa</taxon>
        <taxon>Ecdysozoa</taxon>
        <taxon>Arthropoda</taxon>
        <taxon>Hexapoda</taxon>
        <taxon>Insecta</taxon>
        <taxon>Pterygota</taxon>
        <taxon>Neoptera</taxon>
        <taxon>Endopterygota</taxon>
        <taxon>Hymenoptera</taxon>
        <taxon>Apocrita</taxon>
        <taxon>Aculeata</taxon>
        <taxon>Formicoidea</taxon>
        <taxon>Formicidae</taxon>
        <taxon>Myrmicinae</taxon>
        <taxon>Cardiocondyla</taxon>
    </lineage>
</organism>
<comment type="caution">
    <text evidence="1">The sequence shown here is derived from an EMBL/GenBank/DDBJ whole genome shotgun (WGS) entry which is preliminary data.</text>
</comment>
<evidence type="ECO:0000313" key="1">
    <source>
        <dbReference type="EMBL" id="KAL0110666.1"/>
    </source>
</evidence>
<sequence length="100" mass="11349">MSFDILPPILEGVTGSRLSVFTQLCLASSRVQRSHCSTLEKLLIDRLIRELKSLSTVQLNQRIFAVCNTQRTVWKTSSCSTRRVEPRAQWLIRLCSVLAS</sequence>
<accession>A0AAW2F7C6</accession>
<proteinExistence type="predicted"/>
<gene>
    <name evidence="1" type="ORF">PUN28_013930</name>
</gene>
<name>A0AAW2F7C6_9HYME</name>
<protein>
    <submittedName>
        <fullName evidence="1">Uncharacterized protein</fullName>
    </submittedName>
</protein>